<keyword evidence="2" id="KW-1185">Reference proteome</keyword>
<accession>A0AA38FHL8</accession>
<reference evidence="1 2" key="1">
    <citation type="journal article" date="2021" name="Nat. Plants">
        <title>The Taxus genome provides insights into paclitaxel biosynthesis.</title>
        <authorList>
            <person name="Xiong X."/>
            <person name="Gou J."/>
            <person name="Liao Q."/>
            <person name="Li Y."/>
            <person name="Zhou Q."/>
            <person name="Bi G."/>
            <person name="Li C."/>
            <person name="Du R."/>
            <person name="Wang X."/>
            <person name="Sun T."/>
            <person name="Guo L."/>
            <person name="Liang H."/>
            <person name="Lu P."/>
            <person name="Wu Y."/>
            <person name="Zhang Z."/>
            <person name="Ro D.K."/>
            <person name="Shang Y."/>
            <person name="Huang S."/>
            <person name="Yan J."/>
        </authorList>
    </citation>
    <scope>NUCLEOTIDE SEQUENCE [LARGE SCALE GENOMIC DNA]</scope>
    <source>
        <strain evidence="1">Ta-2019</strain>
    </source>
</reference>
<evidence type="ECO:0000313" key="1">
    <source>
        <dbReference type="EMBL" id="KAH9302051.1"/>
    </source>
</evidence>
<feature type="non-terminal residue" evidence="1">
    <location>
        <position position="1"/>
    </location>
</feature>
<proteinExistence type="predicted"/>
<comment type="caution">
    <text evidence="1">The sequence shown here is derived from an EMBL/GenBank/DDBJ whole genome shotgun (WGS) entry which is preliminary data.</text>
</comment>
<protein>
    <submittedName>
        <fullName evidence="1">Uncharacterized protein</fullName>
    </submittedName>
</protein>
<dbReference type="AlphaFoldDB" id="A0AA38FHL8"/>
<dbReference type="Proteomes" id="UP000824469">
    <property type="component" value="Unassembled WGS sequence"/>
</dbReference>
<sequence length="82" mass="9301">ARELRAPEIMQRQIVAVPEAEEKLEAIKATDFWTPLPEHRLIYLPLVPIPIEAIEAGEKVVEIDEDLNLTIQGLTSSRNFHS</sequence>
<name>A0AA38FHL8_TAXCH</name>
<evidence type="ECO:0000313" key="2">
    <source>
        <dbReference type="Proteomes" id="UP000824469"/>
    </source>
</evidence>
<organism evidence="1 2">
    <name type="scientific">Taxus chinensis</name>
    <name type="common">Chinese yew</name>
    <name type="synonym">Taxus wallichiana var. chinensis</name>
    <dbReference type="NCBI Taxonomy" id="29808"/>
    <lineage>
        <taxon>Eukaryota</taxon>
        <taxon>Viridiplantae</taxon>
        <taxon>Streptophyta</taxon>
        <taxon>Embryophyta</taxon>
        <taxon>Tracheophyta</taxon>
        <taxon>Spermatophyta</taxon>
        <taxon>Pinopsida</taxon>
        <taxon>Pinidae</taxon>
        <taxon>Conifers II</taxon>
        <taxon>Cupressales</taxon>
        <taxon>Taxaceae</taxon>
        <taxon>Taxus</taxon>
    </lineage>
</organism>
<dbReference type="EMBL" id="JAHRHJ020000009">
    <property type="protein sequence ID" value="KAH9302051.1"/>
    <property type="molecule type" value="Genomic_DNA"/>
</dbReference>
<gene>
    <name evidence="1" type="ORF">KI387_013634</name>
</gene>